<dbReference type="InterPro" id="IPR001296">
    <property type="entry name" value="Glyco_trans_1"/>
</dbReference>
<feature type="domain" description="Glycosyltransferase subfamily 4-like N-terminal" evidence="2">
    <location>
        <begin position="17"/>
        <end position="210"/>
    </location>
</feature>
<feature type="domain" description="Glycosyl transferase family 1" evidence="1">
    <location>
        <begin position="224"/>
        <end position="395"/>
    </location>
</feature>
<dbReference type="GO" id="GO:0016758">
    <property type="term" value="F:hexosyltransferase activity"/>
    <property type="evidence" value="ECO:0007669"/>
    <property type="project" value="TreeGrafter"/>
</dbReference>
<organism evidence="3 4">
    <name type="scientific">Hymenobacter setariae</name>
    <dbReference type="NCBI Taxonomy" id="2594794"/>
    <lineage>
        <taxon>Bacteria</taxon>
        <taxon>Pseudomonadati</taxon>
        <taxon>Bacteroidota</taxon>
        <taxon>Cytophagia</taxon>
        <taxon>Cytophagales</taxon>
        <taxon>Hymenobacteraceae</taxon>
        <taxon>Hymenobacter</taxon>
    </lineage>
</organism>
<dbReference type="CDD" id="cd03794">
    <property type="entry name" value="GT4_WbuB-like"/>
    <property type="match status" value="1"/>
</dbReference>
<evidence type="ECO:0000259" key="1">
    <source>
        <dbReference type="Pfam" id="PF00534"/>
    </source>
</evidence>
<proteinExistence type="predicted"/>
<keyword evidence="3" id="KW-0808">Transferase</keyword>
<name>A0A558BYE1_9BACT</name>
<evidence type="ECO:0000313" key="3">
    <source>
        <dbReference type="EMBL" id="TVT41517.1"/>
    </source>
</evidence>
<evidence type="ECO:0000313" key="4">
    <source>
        <dbReference type="Proteomes" id="UP000317624"/>
    </source>
</evidence>
<dbReference type="Pfam" id="PF13579">
    <property type="entry name" value="Glyco_trans_4_4"/>
    <property type="match status" value="1"/>
</dbReference>
<dbReference type="InterPro" id="IPR028098">
    <property type="entry name" value="Glyco_trans_4-like_N"/>
</dbReference>
<dbReference type="AlphaFoldDB" id="A0A558BYE1"/>
<dbReference type="EMBL" id="VMRJ01000002">
    <property type="protein sequence ID" value="TVT41517.1"/>
    <property type="molecule type" value="Genomic_DNA"/>
</dbReference>
<keyword evidence="4" id="KW-1185">Reference proteome</keyword>
<dbReference type="OrthoDB" id="3180470at2"/>
<comment type="caution">
    <text evidence="3">The sequence shown here is derived from an EMBL/GenBank/DDBJ whole genome shotgun (WGS) entry which is preliminary data.</text>
</comment>
<dbReference type="PANTHER" id="PTHR45947">
    <property type="entry name" value="SULFOQUINOVOSYL TRANSFERASE SQD2"/>
    <property type="match status" value="1"/>
</dbReference>
<dbReference type="Proteomes" id="UP000317624">
    <property type="component" value="Unassembled WGS sequence"/>
</dbReference>
<accession>A0A558BYE1</accession>
<dbReference type="Pfam" id="PF00534">
    <property type="entry name" value="Glycos_transf_1"/>
    <property type="match status" value="1"/>
</dbReference>
<sequence>MNKRILLIGYNYFPEPTGIGKYSGEMIQWLADRGYTCTVVTAYPYYPFWKVQEPYYQNRNRYQVEERTGSLGGSITVHRCPMYIPAAPSGLKRMLLDFSFLVSSFFKVVQLSFGQKHDYVVAVAPSFQFGLLGVLYKKLKSAKFIYHIHDMQIEAARDLNMIKSEGVVNFLLKVEKYIFNQATVVSSVSEQMVAKIEAKAKKEVVLFPNWVDDARFFPITDRGALKQEFGFAATDTIVLYSGAIGEKQGLESIVYAAQEFRQEPGVKFLICGSGPYKEKLMNLVAELKLDNVIFFPLQPVEKFNKFLNVADIHLVIQKANASDLMMPSKLTTILAVGGLALITANEGSGLHTLVQKHGVGLLAEAENQQALNAALRQAIAGSHETIRLNAREYAKNYLFIDKIMSKFEGQLA</sequence>
<dbReference type="PANTHER" id="PTHR45947:SF3">
    <property type="entry name" value="SULFOQUINOVOSYL TRANSFERASE SQD2"/>
    <property type="match status" value="1"/>
</dbReference>
<protein>
    <submittedName>
        <fullName evidence="3">Colanic acid biosynthesis glycosyltransferase WcaI</fullName>
    </submittedName>
</protein>
<dbReference type="NCBIfam" id="NF007640">
    <property type="entry name" value="PRK10307.1"/>
    <property type="match status" value="1"/>
</dbReference>
<dbReference type="SUPFAM" id="SSF53756">
    <property type="entry name" value="UDP-Glycosyltransferase/glycogen phosphorylase"/>
    <property type="match status" value="1"/>
</dbReference>
<reference evidence="3 4" key="1">
    <citation type="submission" date="2019-07" db="EMBL/GenBank/DDBJ databases">
        <title>Hymenobacter sp. straun FUR1 Genome sequencing and assembly.</title>
        <authorList>
            <person name="Chhetri G."/>
        </authorList>
    </citation>
    <scope>NUCLEOTIDE SEQUENCE [LARGE SCALE GENOMIC DNA]</scope>
    <source>
        <strain evidence="3 4">Fur1</strain>
    </source>
</reference>
<dbReference type="InterPro" id="IPR050194">
    <property type="entry name" value="Glycosyltransferase_grp1"/>
</dbReference>
<evidence type="ECO:0000259" key="2">
    <source>
        <dbReference type="Pfam" id="PF13579"/>
    </source>
</evidence>
<gene>
    <name evidence="3" type="primary">wcaI</name>
    <name evidence="3" type="ORF">FNT36_08750</name>
</gene>
<dbReference type="Gene3D" id="3.40.50.2000">
    <property type="entry name" value="Glycogen Phosphorylase B"/>
    <property type="match status" value="2"/>
</dbReference>
<dbReference type="RefSeq" id="WP_144846487.1">
    <property type="nucleotide sequence ID" value="NZ_VMRJ01000002.1"/>
</dbReference>